<dbReference type="Proteomes" id="UP001500618">
    <property type="component" value="Unassembled WGS sequence"/>
</dbReference>
<dbReference type="InterPro" id="IPR052433">
    <property type="entry name" value="X-Pro_dipept-like"/>
</dbReference>
<reference evidence="11" key="1">
    <citation type="journal article" date="2019" name="Int. J. Syst. Evol. Microbiol.">
        <title>The Global Catalogue of Microorganisms (GCM) 10K type strain sequencing project: providing services to taxonomists for standard genome sequencing and annotation.</title>
        <authorList>
            <consortium name="The Broad Institute Genomics Platform"/>
            <consortium name="The Broad Institute Genome Sequencing Center for Infectious Disease"/>
            <person name="Wu L."/>
            <person name="Ma J."/>
        </authorList>
    </citation>
    <scope>NUCLEOTIDE SEQUENCE [LARGE SCALE GENOMIC DNA]</scope>
    <source>
        <strain evidence="11">JCM 14718</strain>
    </source>
</reference>
<organism evidence="10 11">
    <name type="scientific">Fodinicola feengrottensis</name>
    <dbReference type="NCBI Taxonomy" id="435914"/>
    <lineage>
        <taxon>Bacteria</taxon>
        <taxon>Bacillati</taxon>
        <taxon>Actinomycetota</taxon>
        <taxon>Actinomycetes</taxon>
        <taxon>Mycobacteriales</taxon>
        <taxon>Fodinicola</taxon>
    </lineage>
</organism>
<protein>
    <recommendedName>
        <fullName evidence="4">Xaa-Pro aminopeptidase</fullName>
        <ecNumber evidence="4">3.4.11.9</ecNumber>
    </recommendedName>
</protein>
<evidence type="ECO:0000256" key="6">
    <source>
        <dbReference type="ARBA" id="ARBA00022801"/>
    </source>
</evidence>
<keyword evidence="6" id="KW-0378">Hydrolase</keyword>
<dbReference type="GO" id="GO:0004177">
    <property type="term" value="F:aminopeptidase activity"/>
    <property type="evidence" value="ECO:0007669"/>
    <property type="project" value="UniProtKB-KW"/>
</dbReference>
<keyword evidence="10" id="KW-0031">Aminopeptidase</keyword>
<accession>A0ABP4V0Q2</accession>
<dbReference type="SUPFAM" id="SSF53092">
    <property type="entry name" value="Creatinase/prolidase N-terminal domain"/>
    <property type="match status" value="1"/>
</dbReference>
<keyword evidence="11" id="KW-1185">Reference proteome</keyword>
<dbReference type="InterPro" id="IPR029149">
    <property type="entry name" value="Creatin/AminoP/Spt16_N"/>
</dbReference>
<keyword evidence="7" id="KW-0464">Manganese</keyword>
<keyword evidence="5 8" id="KW-0479">Metal-binding</keyword>
<dbReference type="SUPFAM" id="SSF55920">
    <property type="entry name" value="Creatinase/aminopeptidase"/>
    <property type="match status" value="1"/>
</dbReference>
<evidence type="ECO:0000259" key="9">
    <source>
        <dbReference type="SMART" id="SM01011"/>
    </source>
</evidence>
<dbReference type="Gene3D" id="3.40.350.10">
    <property type="entry name" value="Creatinase/prolidase N-terminal domain"/>
    <property type="match status" value="1"/>
</dbReference>
<evidence type="ECO:0000256" key="4">
    <source>
        <dbReference type="ARBA" id="ARBA00012574"/>
    </source>
</evidence>
<sequence>MTDEPTEEETGTTSHDQGLPARLAAFMRTGWADTELRGLARTEGAPHHSRRRESLSHVFGRDTLVIPTGRLKVRNDDCDYPFRPGSDFVWLTGYHECDAVLVLHPASEGGHTPVLYIHPRSPRDTDEFFRDRFYGELWVGRRPSLGETTAQLGLETAHIADLEKALAELDPSHTRVLRGYDQTVDGIVGAADEGQRDDELASALSELRLVKDDWEIGQLRNAIAATVDGFCDVVRAMPSDRGFSERLIDGVFGLRARHDGNAVGYGNIAATGAHATTLHWTQNDGTVDPKDMLLLDAGVENHNFYTADVTRTMPISGRYSDTQRRVYDLVYAAQQAGIEAVKPGAPFKAAHEAAMKVIAEGLEDWGILPVSAEESLQEDCGLHRRWTLHGTSHSLGLDVHDCSHARAEAYTKGDLAVGHVLTVEPGLYFQIDDLTVPAELRGIGVRIEDDILVTAAGAENLSAGLPRTSADVETWMAEQRAAGIRLPG</sequence>
<evidence type="ECO:0000256" key="1">
    <source>
        <dbReference type="ARBA" id="ARBA00001424"/>
    </source>
</evidence>
<comment type="catalytic activity">
    <reaction evidence="1">
        <text>Release of any N-terminal amino acid, including proline, that is linked to proline, even from a dipeptide or tripeptide.</text>
        <dbReference type="EC" id="3.4.11.9"/>
    </reaction>
</comment>
<evidence type="ECO:0000256" key="5">
    <source>
        <dbReference type="ARBA" id="ARBA00022723"/>
    </source>
</evidence>
<name>A0ABP4V0Q2_9ACTN</name>
<dbReference type="InterPro" id="IPR001131">
    <property type="entry name" value="Peptidase_M24B_aminopep-P_CS"/>
</dbReference>
<evidence type="ECO:0000256" key="7">
    <source>
        <dbReference type="ARBA" id="ARBA00023211"/>
    </source>
</evidence>
<dbReference type="InterPro" id="IPR036005">
    <property type="entry name" value="Creatinase/aminopeptidase-like"/>
</dbReference>
<comment type="caution">
    <text evidence="10">The sequence shown here is derived from an EMBL/GenBank/DDBJ whole genome shotgun (WGS) entry which is preliminary data.</text>
</comment>
<comment type="cofactor">
    <cofactor evidence="2">
        <name>Mn(2+)</name>
        <dbReference type="ChEBI" id="CHEBI:29035"/>
    </cofactor>
</comment>
<dbReference type="CDD" id="cd01087">
    <property type="entry name" value="Prolidase"/>
    <property type="match status" value="1"/>
</dbReference>
<dbReference type="PROSITE" id="PS00491">
    <property type="entry name" value="PROLINE_PEPTIDASE"/>
    <property type="match status" value="1"/>
</dbReference>
<evidence type="ECO:0000256" key="2">
    <source>
        <dbReference type="ARBA" id="ARBA00001936"/>
    </source>
</evidence>
<dbReference type="PANTHER" id="PTHR43226">
    <property type="entry name" value="XAA-PRO AMINOPEPTIDASE 3"/>
    <property type="match status" value="1"/>
</dbReference>
<dbReference type="InterPro" id="IPR000994">
    <property type="entry name" value="Pept_M24"/>
</dbReference>
<dbReference type="Gene3D" id="3.90.230.10">
    <property type="entry name" value="Creatinase/methionine aminopeptidase superfamily"/>
    <property type="match status" value="1"/>
</dbReference>
<comment type="similarity">
    <text evidence="3 8">Belongs to the peptidase M24B family.</text>
</comment>
<dbReference type="Pfam" id="PF00557">
    <property type="entry name" value="Peptidase_M24"/>
    <property type="match status" value="1"/>
</dbReference>
<evidence type="ECO:0000256" key="3">
    <source>
        <dbReference type="ARBA" id="ARBA00008766"/>
    </source>
</evidence>
<evidence type="ECO:0000313" key="11">
    <source>
        <dbReference type="Proteomes" id="UP001500618"/>
    </source>
</evidence>
<feature type="domain" description="Aminopeptidase P N-terminal" evidence="9">
    <location>
        <begin position="42"/>
        <end position="185"/>
    </location>
</feature>
<gene>
    <name evidence="10" type="ORF">GCM10009765_72590</name>
</gene>
<dbReference type="RefSeq" id="WP_344314645.1">
    <property type="nucleotide sequence ID" value="NZ_BAAANY010000038.1"/>
</dbReference>
<dbReference type="EC" id="3.4.11.9" evidence="4"/>
<keyword evidence="10" id="KW-0645">Protease</keyword>
<dbReference type="InterPro" id="IPR007865">
    <property type="entry name" value="Aminopep_P_N"/>
</dbReference>
<dbReference type="PANTHER" id="PTHR43226:SF4">
    <property type="entry name" value="XAA-PRO AMINOPEPTIDASE 3"/>
    <property type="match status" value="1"/>
</dbReference>
<dbReference type="SMART" id="SM01011">
    <property type="entry name" value="AMP_N"/>
    <property type="match status" value="1"/>
</dbReference>
<evidence type="ECO:0000256" key="8">
    <source>
        <dbReference type="RuleBase" id="RU000590"/>
    </source>
</evidence>
<evidence type="ECO:0000313" key="10">
    <source>
        <dbReference type="EMBL" id="GAA1712982.1"/>
    </source>
</evidence>
<dbReference type="Pfam" id="PF05195">
    <property type="entry name" value="AMP_N"/>
    <property type="match status" value="1"/>
</dbReference>
<proteinExistence type="inferred from homology"/>
<dbReference type="EMBL" id="BAAANY010000038">
    <property type="protein sequence ID" value="GAA1712982.1"/>
    <property type="molecule type" value="Genomic_DNA"/>
</dbReference>